<evidence type="ECO:0000256" key="1">
    <source>
        <dbReference type="SAM" id="MobiDB-lite"/>
    </source>
</evidence>
<dbReference type="RefSeq" id="WP_200278099.1">
    <property type="nucleotide sequence ID" value="NZ_JAENII010000004.1"/>
</dbReference>
<feature type="compositionally biased region" description="Acidic residues" evidence="1">
    <location>
        <begin position="44"/>
        <end position="55"/>
    </location>
</feature>
<evidence type="ECO:0000313" key="4">
    <source>
        <dbReference type="Proteomes" id="UP000658278"/>
    </source>
</evidence>
<keyword evidence="4" id="KW-1185">Reference proteome</keyword>
<evidence type="ECO:0000256" key="2">
    <source>
        <dbReference type="SAM" id="SignalP"/>
    </source>
</evidence>
<accession>A0A934RA35</accession>
<reference evidence="3" key="1">
    <citation type="submission" date="2021-01" db="EMBL/GenBank/DDBJ databases">
        <title>Modified the classification status of verrucomicrobia.</title>
        <authorList>
            <person name="Feng X."/>
        </authorList>
    </citation>
    <scope>NUCLEOTIDE SEQUENCE</scope>
    <source>
        <strain evidence="3">KCTC 22201</strain>
    </source>
</reference>
<comment type="caution">
    <text evidence="3">The sequence shown here is derived from an EMBL/GenBank/DDBJ whole genome shotgun (WGS) entry which is preliminary data.</text>
</comment>
<sequence>MVAPIITLLLAGAVAFLAFKTSTVPTGMEDAGAPAPVEAPAADEPVDEEPAEESE</sequence>
<feature type="region of interest" description="Disordered" evidence="1">
    <location>
        <begin position="25"/>
        <end position="55"/>
    </location>
</feature>
<dbReference type="EMBL" id="JAENII010000004">
    <property type="protein sequence ID" value="MBK1826808.1"/>
    <property type="molecule type" value="Genomic_DNA"/>
</dbReference>
<keyword evidence="2" id="KW-0732">Signal</keyword>
<evidence type="ECO:0000313" key="3">
    <source>
        <dbReference type="EMBL" id="MBK1826808.1"/>
    </source>
</evidence>
<feature type="compositionally biased region" description="Low complexity" evidence="1">
    <location>
        <begin position="29"/>
        <end position="43"/>
    </location>
</feature>
<dbReference type="AlphaFoldDB" id="A0A934RA35"/>
<feature type="signal peptide" evidence="2">
    <location>
        <begin position="1"/>
        <end position="17"/>
    </location>
</feature>
<name>A0A934RA35_9BACT</name>
<proteinExistence type="predicted"/>
<dbReference type="Proteomes" id="UP000658278">
    <property type="component" value="Unassembled WGS sequence"/>
</dbReference>
<gene>
    <name evidence="3" type="ORF">JIN81_07245</name>
</gene>
<organism evidence="3 4">
    <name type="scientific">Haloferula rosea</name>
    <dbReference type="NCBI Taxonomy" id="490093"/>
    <lineage>
        <taxon>Bacteria</taxon>
        <taxon>Pseudomonadati</taxon>
        <taxon>Verrucomicrobiota</taxon>
        <taxon>Verrucomicrobiia</taxon>
        <taxon>Verrucomicrobiales</taxon>
        <taxon>Verrucomicrobiaceae</taxon>
        <taxon>Haloferula</taxon>
    </lineage>
</organism>
<protein>
    <submittedName>
        <fullName evidence="3">Uncharacterized protein</fullName>
    </submittedName>
</protein>
<feature type="chain" id="PRO_5037573682" evidence="2">
    <location>
        <begin position="18"/>
        <end position="55"/>
    </location>
</feature>